<reference evidence="1" key="1">
    <citation type="submission" date="2013-11" db="EMBL/GenBank/DDBJ databases">
        <title>Draft genome sequence and annotation of the entomopathogenic bacteria, Xenorhabdus cabanillasi strain JM26 and Xenorhabdus szentirmai strain DSM 16338.</title>
        <authorList>
            <person name="Gualtieri M."/>
            <person name="Ogier J.C."/>
            <person name="Pages S."/>
            <person name="Givaudan A."/>
            <person name="Gaudriault S."/>
        </authorList>
    </citation>
    <scope>NUCLEOTIDE SEQUENCE [LARGE SCALE GENOMIC DNA]</scope>
    <source>
        <strain evidence="1">DSM 16338</strain>
    </source>
</reference>
<organism evidence="1 2">
    <name type="scientific">Xenorhabdus szentirmaii DSM 16338</name>
    <dbReference type="NCBI Taxonomy" id="1427518"/>
    <lineage>
        <taxon>Bacteria</taxon>
        <taxon>Pseudomonadati</taxon>
        <taxon>Pseudomonadota</taxon>
        <taxon>Gammaproteobacteria</taxon>
        <taxon>Enterobacterales</taxon>
        <taxon>Morganellaceae</taxon>
        <taxon>Xenorhabdus</taxon>
    </lineage>
</organism>
<name>W1IRB0_9GAMM</name>
<gene>
    <name evidence="1" type="ORF">XSR1_100056</name>
</gene>
<dbReference type="EMBL" id="CBXF010000002">
    <property type="protein sequence ID" value="CDL81007.1"/>
    <property type="molecule type" value="Genomic_DNA"/>
</dbReference>
<comment type="caution">
    <text evidence="1">The sequence shown here is derived from an EMBL/GenBank/DDBJ whole genome shotgun (WGS) entry which is preliminary data.</text>
</comment>
<keyword evidence="2" id="KW-1185">Reference proteome</keyword>
<sequence length="48" mass="5508">MILLHHFCGNYFNISSDGEEDWLRVLKIVKEYTKLDGLVIPPNVISCS</sequence>
<proteinExistence type="predicted"/>
<protein>
    <submittedName>
        <fullName evidence="1">Uncharacterized protein</fullName>
    </submittedName>
</protein>
<evidence type="ECO:0000313" key="1">
    <source>
        <dbReference type="EMBL" id="CDL81007.1"/>
    </source>
</evidence>
<dbReference type="AlphaFoldDB" id="W1IRB0"/>
<evidence type="ECO:0000313" key="2">
    <source>
        <dbReference type="Proteomes" id="UP000019202"/>
    </source>
</evidence>
<dbReference type="Proteomes" id="UP000019202">
    <property type="component" value="Unassembled WGS sequence"/>
</dbReference>
<accession>W1IRB0</accession>